<dbReference type="Pfam" id="PF10049">
    <property type="entry name" value="DUF2283"/>
    <property type="match status" value="1"/>
</dbReference>
<dbReference type="RefSeq" id="WP_124875317.1">
    <property type="nucleotide sequence ID" value="NZ_RQJO01000008.1"/>
</dbReference>
<proteinExistence type="predicted"/>
<organism evidence="1 2">
    <name type="scientific">Larkinella rosea</name>
    <dbReference type="NCBI Taxonomy" id="2025312"/>
    <lineage>
        <taxon>Bacteria</taxon>
        <taxon>Pseudomonadati</taxon>
        <taxon>Bacteroidota</taxon>
        <taxon>Cytophagia</taxon>
        <taxon>Cytophagales</taxon>
        <taxon>Spirosomataceae</taxon>
        <taxon>Larkinella</taxon>
    </lineage>
</organism>
<dbReference type="InterPro" id="IPR019270">
    <property type="entry name" value="DUF2283"/>
</dbReference>
<dbReference type="OrthoDB" id="9799670at2"/>
<evidence type="ECO:0000313" key="1">
    <source>
        <dbReference type="EMBL" id="RRB04516.1"/>
    </source>
</evidence>
<protein>
    <submittedName>
        <fullName evidence="1">DUF2283 domain-containing protein</fullName>
    </submittedName>
</protein>
<dbReference type="PANTHER" id="PTHR37029">
    <property type="entry name" value="SSR1768 PROTEIN"/>
    <property type="match status" value="1"/>
</dbReference>
<dbReference type="Proteomes" id="UP000271925">
    <property type="component" value="Unassembled WGS sequence"/>
</dbReference>
<comment type="caution">
    <text evidence="1">The sequence shown here is derived from an EMBL/GenBank/DDBJ whole genome shotgun (WGS) entry which is preliminary data.</text>
</comment>
<keyword evidence="2" id="KW-1185">Reference proteome</keyword>
<evidence type="ECO:0000313" key="2">
    <source>
        <dbReference type="Proteomes" id="UP000271925"/>
    </source>
</evidence>
<sequence length="64" mass="7269">MKVRYDKEVDVLYIRLNDMPIMESDEDKPGVILDYSEDGLIVGIEILDASTRIKQPTSIDLEVA</sequence>
<dbReference type="PANTHER" id="PTHR37029:SF1">
    <property type="entry name" value="SSR1768 PROTEIN"/>
    <property type="match status" value="1"/>
</dbReference>
<name>A0A3P1BUF1_9BACT</name>
<reference evidence="1 2" key="1">
    <citation type="submission" date="2018-11" db="EMBL/GenBank/DDBJ databases">
        <authorList>
            <person name="Zhou Z."/>
            <person name="Wang G."/>
        </authorList>
    </citation>
    <scope>NUCLEOTIDE SEQUENCE [LARGE SCALE GENOMIC DNA]</scope>
    <source>
        <strain evidence="1 2">KCTC52004</strain>
    </source>
</reference>
<dbReference type="AlphaFoldDB" id="A0A3P1BUF1"/>
<dbReference type="EMBL" id="RQJO01000008">
    <property type="protein sequence ID" value="RRB04516.1"/>
    <property type="molecule type" value="Genomic_DNA"/>
</dbReference>
<accession>A0A3P1BUF1</accession>
<gene>
    <name evidence="1" type="ORF">EHT25_13560</name>
</gene>